<evidence type="ECO:0000256" key="4">
    <source>
        <dbReference type="ARBA" id="ARBA00022723"/>
    </source>
</evidence>
<dbReference type="AlphaFoldDB" id="A0A3S9MII2"/>
<evidence type="ECO:0000256" key="12">
    <source>
        <dbReference type="ARBA" id="ARBA00047761"/>
    </source>
</evidence>
<dbReference type="Proteomes" id="UP000280298">
    <property type="component" value="Chromosome"/>
</dbReference>
<reference evidence="18 19" key="1">
    <citation type="journal article" date="2019" name="Int. J. Syst. Evol. Microbiol.">
        <title>Streptomyces cyaneochromogenes sp. nov., a blue pigment-producing actinomycete from manganese-contaminated soil.</title>
        <authorList>
            <person name="Tang X."/>
            <person name="Zhao J."/>
            <person name="Li K."/>
            <person name="Chen Z."/>
            <person name="Sun Y."/>
            <person name="Gao J."/>
        </authorList>
    </citation>
    <scope>NUCLEOTIDE SEQUENCE [LARGE SCALE GENOMIC DNA]</scope>
    <source>
        <strain evidence="18 19">MK-45</strain>
    </source>
</reference>
<evidence type="ECO:0000256" key="3">
    <source>
        <dbReference type="ARBA" id="ARBA00022679"/>
    </source>
</evidence>
<evidence type="ECO:0000256" key="5">
    <source>
        <dbReference type="ARBA" id="ARBA00022741"/>
    </source>
</evidence>
<evidence type="ECO:0000256" key="15">
    <source>
        <dbReference type="ARBA" id="ARBA00081350"/>
    </source>
</evidence>
<gene>
    <name evidence="18" type="ORF">EJ357_40745</name>
</gene>
<keyword evidence="9" id="KW-0460">Magnesium</keyword>
<evidence type="ECO:0000256" key="16">
    <source>
        <dbReference type="SAM" id="MobiDB-lite"/>
    </source>
</evidence>
<evidence type="ECO:0000256" key="6">
    <source>
        <dbReference type="ARBA" id="ARBA00022777"/>
    </source>
</evidence>
<evidence type="ECO:0000256" key="13">
    <source>
        <dbReference type="ARBA" id="ARBA00056274"/>
    </source>
</evidence>
<dbReference type="InterPro" id="IPR052016">
    <property type="entry name" value="Bact_Sigma-Reg"/>
</dbReference>
<dbReference type="InterPro" id="IPR003018">
    <property type="entry name" value="GAF"/>
</dbReference>
<dbReference type="KEGG" id="scya:EJ357_40745"/>
<keyword evidence="3" id="KW-0808">Transferase</keyword>
<dbReference type="SMART" id="SM00331">
    <property type="entry name" value="PP2C_SIG"/>
    <property type="match status" value="1"/>
</dbReference>
<keyword evidence="2" id="KW-0597">Phosphoprotein</keyword>
<feature type="compositionally biased region" description="Basic and acidic residues" evidence="16">
    <location>
        <begin position="25"/>
        <end position="35"/>
    </location>
</feature>
<dbReference type="FunFam" id="3.30.565.10:FF:000028">
    <property type="entry name" value="PAS sensor protein"/>
    <property type="match status" value="1"/>
</dbReference>
<dbReference type="InterPro" id="IPR029016">
    <property type="entry name" value="GAF-like_dom_sf"/>
</dbReference>
<dbReference type="Gene3D" id="3.30.565.10">
    <property type="entry name" value="Histidine kinase-like ATPase, C-terminal domain"/>
    <property type="match status" value="1"/>
</dbReference>
<evidence type="ECO:0000256" key="11">
    <source>
        <dbReference type="ARBA" id="ARBA00023211"/>
    </source>
</evidence>
<evidence type="ECO:0000256" key="9">
    <source>
        <dbReference type="ARBA" id="ARBA00022842"/>
    </source>
</evidence>
<evidence type="ECO:0000256" key="14">
    <source>
        <dbReference type="ARBA" id="ARBA00075117"/>
    </source>
</evidence>
<evidence type="ECO:0000313" key="19">
    <source>
        <dbReference type="Proteomes" id="UP000280298"/>
    </source>
</evidence>
<dbReference type="SUPFAM" id="SSF81606">
    <property type="entry name" value="PP2C-like"/>
    <property type="match status" value="1"/>
</dbReference>
<dbReference type="Pfam" id="PF13185">
    <property type="entry name" value="GAF_2"/>
    <property type="match status" value="1"/>
</dbReference>
<dbReference type="Pfam" id="PF13581">
    <property type="entry name" value="HATPase_c_2"/>
    <property type="match status" value="1"/>
</dbReference>
<dbReference type="OrthoDB" id="118142at2"/>
<evidence type="ECO:0000313" key="18">
    <source>
        <dbReference type="EMBL" id="AZQ38989.1"/>
    </source>
</evidence>
<keyword evidence="10" id="KW-0904">Protein phosphatase</keyword>
<evidence type="ECO:0000256" key="8">
    <source>
        <dbReference type="ARBA" id="ARBA00022840"/>
    </source>
</evidence>
<evidence type="ECO:0000256" key="2">
    <source>
        <dbReference type="ARBA" id="ARBA00022553"/>
    </source>
</evidence>
<accession>A0A3S9MII2</accession>
<evidence type="ECO:0000256" key="1">
    <source>
        <dbReference type="ARBA" id="ARBA00013081"/>
    </source>
</evidence>
<dbReference type="GO" id="GO:0005524">
    <property type="term" value="F:ATP binding"/>
    <property type="evidence" value="ECO:0007669"/>
    <property type="project" value="UniProtKB-KW"/>
</dbReference>
<dbReference type="InterPro" id="IPR036457">
    <property type="entry name" value="PPM-type-like_dom_sf"/>
</dbReference>
<keyword evidence="4" id="KW-0479">Metal-binding</keyword>
<dbReference type="InterPro" id="IPR003594">
    <property type="entry name" value="HATPase_dom"/>
</dbReference>
<feature type="region of interest" description="Disordered" evidence="16">
    <location>
        <begin position="140"/>
        <end position="169"/>
    </location>
</feature>
<dbReference type="RefSeq" id="WP_126396836.1">
    <property type="nucleotide sequence ID" value="NZ_CP034539.1"/>
</dbReference>
<dbReference type="InterPro" id="IPR001932">
    <property type="entry name" value="PPM-type_phosphatase-like_dom"/>
</dbReference>
<dbReference type="PANTHER" id="PTHR43156:SF2">
    <property type="entry name" value="STAGE II SPORULATION PROTEIN E"/>
    <property type="match status" value="1"/>
</dbReference>
<dbReference type="PANTHER" id="PTHR43156">
    <property type="entry name" value="STAGE II SPORULATION PROTEIN E-RELATED"/>
    <property type="match status" value="1"/>
</dbReference>
<dbReference type="CDD" id="cd16936">
    <property type="entry name" value="HATPase_RsbW-like"/>
    <property type="match status" value="1"/>
</dbReference>
<feature type="region of interest" description="Disordered" evidence="16">
    <location>
        <begin position="1"/>
        <end position="77"/>
    </location>
</feature>
<dbReference type="Gene3D" id="3.60.40.10">
    <property type="entry name" value="PPM-type phosphatase domain"/>
    <property type="match status" value="1"/>
</dbReference>
<dbReference type="EMBL" id="CP034539">
    <property type="protein sequence ID" value="AZQ38989.1"/>
    <property type="molecule type" value="Genomic_DNA"/>
</dbReference>
<evidence type="ECO:0000256" key="7">
    <source>
        <dbReference type="ARBA" id="ARBA00022801"/>
    </source>
</evidence>
<dbReference type="SUPFAM" id="SSF55781">
    <property type="entry name" value="GAF domain-like"/>
    <property type="match status" value="1"/>
</dbReference>
<dbReference type="GO" id="GO:0046872">
    <property type="term" value="F:metal ion binding"/>
    <property type="evidence" value="ECO:0007669"/>
    <property type="project" value="UniProtKB-KW"/>
</dbReference>
<dbReference type="GO" id="GO:0016301">
    <property type="term" value="F:kinase activity"/>
    <property type="evidence" value="ECO:0007669"/>
    <property type="project" value="UniProtKB-KW"/>
</dbReference>
<sequence length="646" mass="68808">MSRPRYRSSCAAGGAPDTTRGRTRVTKDLGADRGTGEQAADVRGAAAPSHPATPQPASGASAGRPGSEGPDAAEPQTDRLRYLDAATRQIARGMNLDETLHELCRAAVPAFADAAFVHLYAPLPVGDETDTAPGVLRLHTADRAPPRRPATSDSEPPSPATGPVRAADLVRPSATGRLTELLRAGRPVFANAPDTASAVVELLETGTAPAAVPPGRRLILAPLHGRNHAMGSVVLLREPDRPDFTGDDLLVASQLATHTALGIDKAVLYAHEASIADALQRAMLPPSLPEPPGVLLASRYLPSSRTAQVGGDWYDAIPLPGNRVALVIGDVMGHSMTSAAIMGQLRTIVQTLAGLDLPPDEILHHLDEQAERLGSEHTATCLYAMYDPVLHRLLVSNAGHLPPVLLHPDGGSEVVPVPPGAPIGVGGGGFESTELHAPAGATLLLYTDGLVESRDSDVLTGVERLRARLRETASRSTPPSLDLLCDQALGMLGAGDRDDDVALLAARFQGLLPETVAYWYLAPRPQTARQARRLTRRTLRDWDLDDLVESTELLVSEVVANAVRFASRPMVLRLLRTDVLRCEVEDDSPIVPRMRHARLSDEGGRGLFLVDQLARRWGVTRVSTGKVVWFEQALPPIQETGSALQE</sequence>
<evidence type="ECO:0000256" key="10">
    <source>
        <dbReference type="ARBA" id="ARBA00022912"/>
    </source>
</evidence>
<dbReference type="FunFam" id="3.60.40.10:FF:000005">
    <property type="entry name" value="Serine/threonine protein phosphatase"/>
    <property type="match status" value="1"/>
</dbReference>
<keyword evidence="7" id="KW-0378">Hydrolase</keyword>
<keyword evidence="5" id="KW-0547">Nucleotide-binding</keyword>
<protein>
    <recommendedName>
        <fullName evidence="1">protein-serine/threonine phosphatase</fullName>
        <ecNumber evidence="1">3.1.3.16</ecNumber>
    </recommendedName>
    <alternativeName>
        <fullName evidence="15">Protein-serine/threonine phosphatase</fullName>
    </alternativeName>
    <alternativeName>
        <fullName evidence="14">Serine/threonine-protein kinase</fullName>
    </alternativeName>
</protein>
<dbReference type="InterPro" id="IPR036890">
    <property type="entry name" value="HATPase_C_sf"/>
</dbReference>
<organism evidence="18 19">
    <name type="scientific">Streptomyces cyaneochromogenes</name>
    <dbReference type="NCBI Taxonomy" id="2496836"/>
    <lineage>
        <taxon>Bacteria</taxon>
        <taxon>Bacillati</taxon>
        <taxon>Actinomycetota</taxon>
        <taxon>Actinomycetes</taxon>
        <taxon>Kitasatosporales</taxon>
        <taxon>Streptomycetaceae</taxon>
        <taxon>Streptomyces</taxon>
    </lineage>
</organism>
<keyword evidence="11" id="KW-0464">Manganese</keyword>
<dbReference type="GO" id="GO:0004722">
    <property type="term" value="F:protein serine/threonine phosphatase activity"/>
    <property type="evidence" value="ECO:0007669"/>
    <property type="project" value="UniProtKB-EC"/>
</dbReference>
<dbReference type="Gene3D" id="3.30.450.40">
    <property type="match status" value="1"/>
</dbReference>
<comment type="function">
    <text evidence="13">Primarily acts as an independent SigF regulator that is sensitive to the osmosensory signal, mediating the cross talk of PknD with the SigF regulon. Possesses both phosphatase and kinase activities. The kinase domain functions as a classic anti-sigma factor-like kinase to phosphorylate the anti-anti-sigma factor domain at the canonical regulatory site, and the phosphatase domain antagonizes this activity.</text>
</comment>
<keyword evidence="19" id="KW-1185">Reference proteome</keyword>
<evidence type="ECO:0000259" key="17">
    <source>
        <dbReference type="SMART" id="SM00331"/>
    </source>
</evidence>
<comment type="catalytic activity">
    <reaction evidence="12">
        <text>O-phospho-L-seryl-[protein] + H2O = L-seryl-[protein] + phosphate</text>
        <dbReference type="Rhea" id="RHEA:20629"/>
        <dbReference type="Rhea" id="RHEA-COMP:9863"/>
        <dbReference type="Rhea" id="RHEA-COMP:11604"/>
        <dbReference type="ChEBI" id="CHEBI:15377"/>
        <dbReference type="ChEBI" id="CHEBI:29999"/>
        <dbReference type="ChEBI" id="CHEBI:43474"/>
        <dbReference type="ChEBI" id="CHEBI:83421"/>
        <dbReference type="EC" id="3.1.3.16"/>
    </reaction>
</comment>
<dbReference type="EC" id="3.1.3.16" evidence="1"/>
<keyword evidence="8" id="KW-0067">ATP-binding</keyword>
<proteinExistence type="predicted"/>
<dbReference type="Pfam" id="PF07228">
    <property type="entry name" value="SpoIIE"/>
    <property type="match status" value="1"/>
</dbReference>
<feature type="domain" description="PPM-type phosphatase" evidence="17">
    <location>
        <begin position="291"/>
        <end position="508"/>
    </location>
</feature>
<keyword evidence="6" id="KW-0418">Kinase</keyword>
<name>A0A3S9MII2_9ACTN</name>